<keyword evidence="4" id="KW-1185">Reference proteome</keyword>
<dbReference type="Proteomes" id="UP000295351">
    <property type="component" value="Unassembled WGS sequence"/>
</dbReference>
<dbReference type="RefSeq" id="WP_281048240.1">
    <property type="nucleotide sequence ID" value="NZ_BAABEI010000003.1"/>
</dbReference>
<sequence>MTRVPDKKWRDSMAYAPRFFLSMAIALVAFAVVTYLSTGSLATTALQTFLCAVLIQVGYFLTTLFLVWREARQRRRGIDAGARGTPDIDTSRDAAKSKVPVSMNEPGHSKP</sequence>
<organism evidence="3 4">
    <name type="scientific">Shinella granuli</name>
    <dbReference type="NCBI Taxonomy" id="323621"/>
    <lineage>
        <taxon>Bacteria</taxon>
        <taxon>Pseudomonadati</taxon>
        <taxon>Pseudomonadota</taxon>
        <taxon>Alphaproteobacteria</taxon>
        <taxon>Hyphomicrobiales</taxon>
        <taxon>Rhizobiaceae</taxon>
        <taxon>Shinella</taxon>
    </lineage>
</organism>
<feature type="transmembrane region" description="Helical" evidence="2">
    <location>
        <begin position="44"/>
        <end position="68"/>
    </location>
</feature>
<evidence type="ECO:0000256" key="2">
    <source>
        <dbReference type="SAM" id="Phobius"/>
    </source>
</evidence>
<evidence type="ECO:0000313" key="3">
    <source>
        <dbReference type="EMBL" id="TCN44907.1"/>
    </source>
</evidence>
<dbReference type="Pfam" id="PF11089">
    <property type="entry name" value="SyrA"/>
    <property type="match status" value="1"/>
</dbReference>
<keyword evidence="2" id="KW-0812">Transmembrane</keyword>
<feature type="region of interest" description="Disordered" evidence="1">
    <location>
        <begin position="79"/>
        <end position="111"/>
    </location>
</feature>
<dbReference type="InterPro" id="IPR024239">
    <property type="entry name" value="SyrA"/>
</dbReference>
<reference evidence="3 4" key="1">
    <citation type="submission" date="2019-03" db="EMBL/GenBank/DDBJ databases">
        <title>Genomic Encyclopedia of Type Strains, Phase IV (KMG-IV): sequencing the most valuable type-strain genomes for metagenomic binning, comparative biology and taxonomic classification.</title>
        <authorList>
            <person name="Goeker M."/>
        </authorList>
    </citation>
    <scope>NUCLEOTIDE SEQUENCE [LARGE SCALE GENOMIC DNA]</scope>
    <source>
        <strain evidence="3 4">DSM 18401</strain>
    </source>
</reference>
<name>A0A4R2CU77_SHIGR</name>
<proteinExistence type="predicted"/>
<feature type="transmembrane region" description="Helical" evidence="2">
    <location>
        <begin position="20"/>
        <end position="38"/>
    </location>
</feature>
<evidence type="ECO:0000256" key="1">
    <source>
        <dbReference type="SAM" id="MobiDB-lite"/>
    </source>
</evidence>
<protein>
    <submittedName>
        <fullName evidence="3">Exopolysaccharide production repressor</fullName>
    </submittedName>
</protein>
<keyword evidence="2" id="KW-0472">Membrane</keyword>
<dbReference type="AlphaFoldDB" id="A0A4R2CU77"/>
<keyword evidence="2" id="KW-1133">Transmembrane helix</keyword>
<evidence type="ECO:0000313" key="4">
    <source>
        <dbReference type="Proteomes" id="UP000295351"/>
    </source>
</evidence>
<dbReference type="EMBL" id="SLVX01000008">
    <property type="protein sequence ID" value="TCN44907.1"/>
    <property type="molecule type" value="Genomic_DNA"/>
</dbReference>
<comment type="caution">
    <text evidence="3">The sequence shown here is derived from an EMBL/GenBank/DDBJ whole genome shotgun (WGS) entry which is preliminary data.</text>
</comment>
<accession>A0A4R2CU77</accession>
<gene>
    <name evidence="3" type="ORF">EV665_10846</name>
</gene>